<evidence type="ECO:0000256" key="6">
    <source>
        <dbReference type="SAM" id="Phobius"/>
    </source>
</evidence>
<dbReference type="InterPro" id="IPR037185">
    <property type="entry name" value="EmrE-like"/>
</dbReference>
<comment type="similarity">
    <text evidence="2">Belongs to the EamA transporter family.</text>
</comment>
<evidence type="ECO:0000313" key="8">
    <source>
        <dbReference type="EMBL" id="MCO6394104.1"/>
    </source>
</evidence>
<proteinExistence type="inferred from homology"/>
<feature type="transmembrane region" description="Helical" evidence="6">
    <location>
        <begin position="174"/>
        <end position="191"/>
    </location>
</feature>
<feature type="transmembrane region" description="Helical" evidence="6">
    <location>
        <begin position="70"/>
        <end position="88"/>
    </location>
</feature>
<dbReference type="EMBL" id="JAEUWV010000003">
    <property type="protein sequence ID" value="MCO6394104.1"/>
    <property type="molecule type" value="Genomic_DNA"/>
</dbReference>
<feature type="transmembrane region" description="Helical" evidence="6">
    <location>
        <begin position="122"/>
        <end position="138"/>
    </location>
</feature>
<dbReference type="AlphaFoldDB" id="A0AAW5HS40"/>
<reference evidence="8 9" key="1">
    <citation type="submission" date="2021-01" db="EMBL/GenBank/DDBJ databases">
        <title>Identification and Characterization of Corynebacterium sp.</title>
        <authorList>
            <person name="Luo Q."/>
            <person name="Qu P."/>
            <person name="Chen Q."/>
        </authorList>
    </citation>
    <scope>NUCLEOTIDE SEQUENCE [LARGE SCALE GENOMIC DNA]</scope>
    <source>
        <strain evidence="8 9">MC-18</strain>
    </source>
</reference>
<evidence type="ECO:0000256" key="3">
    <source>
        <dbReference type="ARBA" id="ARBA00022692"/>
    </source>
</evidence>
<dbReference type="RefSeq" id="WP_071573332.1">
    <property type="nucleotide sequence ID" value="NZ_JAEUWV010000003.1"/>
</dbReference>
<feature type="transmembrane region" description="Helical" evidence="6">
    <location>
        <begin position="40"/>
        <end position="58"/>
    </location>
</feature>
<evidence type="ECO:0000256" key="4">
    <source>
        <dbReference type="ARBA" id="ARBA00022989"/>
    </source>
</evidence>
<evidence type="ECO:0000259" key="7">
    <source>
        <dbReference type="Pfam" id="PF00892"/>
    </source>
</evidence>
<feature type="domain" description="EamA" evidence="7">
    <location>
        <begin position="144"/>
        <end position="274"/>
    </location>
</feature>
<dbReference type="PANTHER" id="PTHR32322">
    <property type="entry name" value="INNER MEMBRANE TRANSPORTER"/>
    <property type="match status" value="1"/>
</dbReference>
<name>A0AAW5HS40_9CORY</name>
<evidence type="ECO:0000256" key="2">
    <source>
        <dbReference type="ARBA" id="ARBA00007362"/>
    </source>
</evidence>
<dbReference type="SUPFAM" id="SSF103481">
    <property type="entry name" value="Multidrug resistance efflux transporter EmrE"/>
    <property type="match status" value="2"/>
</dbReference>
<organism evidence="8 9">
    <name type="scientific">Corynebacterium lipophilum</name>
    <dbReference type="NCBI Taxonomy" id="2804918"/>
    <lineage>
        <taxon>Bacteria</taxon>
        <taxon>Bacillati</taxon>
        <taxon>Actinomycetota</taxon>
        <taxon>Actinomycetes</taxon>
        <taxon>Mycobacteriales</taxon>
        <taxon>Corynebacteriaceae</taxon>
        <taxon>Corynebacterium</taxon>
    </lineage>
</organism>
<keyword evidence="5 6" id="KW-0472">Membrane</keyword>
<evidence type="ECO:0000256" key="1">
    <source>
        <dbReference type="ARBA" id="ARBA00004141"/>
    </source>
</evidence>
<feature type="transmembrane region" description="Helical" evidence="6">
    <location>
        <begin position="12"/>
        <end position="34"/>
    </location>
</feature>
<keyword evidence="4 6" id="KW-1133">Transmembrane helix</keyword>
<sequence>MAARSTRTLVRPIGLIFVGSLGNQVSALLAASLFVVASTVSISTLRFLLGAVILLVLFRPNPGEMSKEQWKQAFIFGASIALMNQFLYAAIARIPLGAAITIDFLGPCCVTFFGIRQWWIRLWALVALAGVALIAGPSSGLNPLGVVFALCGAAFCALYTIFAEKVGKSSGGMGELAIAITIAALLTLPFSIHDAVRLDAHSWMLLTLAGFVGVVIPYMADTLAARFTSAQIVGTLFAMEPVLGTVLGVVFRGDVLTPHLVLGILCVTVAGVVIAWFGAAPPPPVEQAPRRWPQQ</sequence>
<dbReference type="Pfam" id="PF00892">
    <property type="entry name" value="EamA"/>
    <property type="match status" value="1"/>
</dbReference>
<dbReference type="InterPro" id="IPR050638">
    <property type="entry name" value="AA-Vitamin_Transporters"/>
</dbReference>
<dbReference type="InterPro" id="IPR000620">
    <property type="entry name" value="EamA_dom"/>
</dbReference>
<evidence type="ECO:0000256" key="5">
    <source>
        <dbReference type="ARBA" id="ARBA00023136"/>
    </source>
</evidence>
<comment type="subcellular location">
    <subcellularLocation>
        <location evidence="1">Membrane</location>
        <topology evidence="1">Multi-pass membrane protein</topology>
    </subcellularLocation>
</comment>
<feature type="transmembrane region" description="Helical" evidence="6">
    <location>
        <begin position="203"/>
        <end position="220"/>
    </location>
</feature>
<comment type="caution">
    <text evidence="8">The sequence shown here is derived from an EMBL/GenBank/DDBJ whole genome shotgun (WGS) entry which is preliminary data.</text>
</comment>
<accession>A0AAW5HS40</accession>
<keyword evidence="9" id="KW-1185">Reference proteome</keyword>
<evidence type="ECO:0000313" key="9">
    <source>
        <dbReference type="Proteomes" id="UP001205920"/>
    </source>
</evidence>
<keyword evidence="3 6" id="KW-0812">Transmembrane</keyword>
<feature type="transmembrane region" description="Helical" evidence="6">
    <location>
        <begin position="144"/>
        <end position="162"/>
    </location>
</feature>
<feature type="transmembrane region" description="Helical" evidence="6">
    <location>
        <begin position="232"/>
        <end position="253"/>
    </location>
</feature>
<dbReference type="PANTHER" id="PTHR32322:SF2">
    <property type="entry name" value="EAMA DOMAIN-CONTAINING PROTEIN"/>
    <property type="match status" value="1"/>
</dbReference>
<gene>
    <name evidence="8" type="ORF">JMN37_03750</name>
</gene>
<dbReference type="GO" id="GO:0016020">
    <property type="term" value="C:membrane"/>
    <property type="evidence" value="ECO:0007669"/>
    <property type="project" value="UniProtKB-SubCell"/>
</dbReference>
<dbReference type="Proteomes" id="UP001205920">
    <property type="component" value="Unassembled WGS sequence"/>
</dbReference>
<protein>
    <submittedName>
        <fullName evidence="8">EamA family transporter</fullName>
    </submittedName>
</protein>
<feature type="transmembrane region" description="Helical" evidence="6">
    <location>
        <begin position="259"/>
        <end position="280"/>
    </location>
</feature>